<dbReference type="InterPro" id="IPR005259">
    <property type="entry name" value="PriA"/>
</dbReference>
<sequence>MRVASIIINRPAKQLHKPLSYLLPEKFGDVKAGTRVLVPLGGSREEGILIGYEELLEKPTFTLRSIIDILDSDPWFTREMMDTAQKISRYFLCSFGDALRLFTVHKTLKSYDAPKEEWLVVTPEFKIDQLSSKKRKQRELANYLIEVGGAPKSLLRAKGYSYMVIKQVGEEHGIHIEERFKDTKTSFTELLSGEETIPLTEAQQIVYEPIKQMMDLESYNTFLLHGVTGSGKTQIYLKAAARCIGKGKTAIILVPEIILTDQIVRRFVSTFGDEVVVFHSKLTISERNNNWERIRRKDSHIIIGARSAVFAPAEDIGLIVLDEEHDTSYKQEDMIRYNAKNVALWRGMAHDCPVILGSATPAITSYYKALQGQYKLLELPTRIFDQPMPNVQIVDMKEEMIRGNYSVFSDAMTHLIERTLADGNQMIILLNRRGYSTFVMCRDCGETIMCPHCEVAMVYHQAGEELRCHYCEHHEPIPSVCPKCQSKRIKFFGSGTQKVEEELRRHFKGARIARLDQDVTKHKDMGEEILQDFGKHKYDILLGTQMVSKGHDFKDVTAVGILTADSVLNIPVYSASERAFDLLTQTSGRAGRGDKVGSVVIQTYNPLNYAIIKSKAHDYLGFYNEEIVNRKDLGYPPFREMIYMVIRHAKEEMAESISQKIVDDLETNFKSQSIDVNGPYEAGIKKIRDMYRLSIMIRGENLDAVKDYIYNSWIFTQEGLLIDVDPI</sequence>
<comment type="caution">
    <text evidence="15">The sequence shown here is derived from an EMBL/GenBank/DDBJ whole genome shotgun (WGS) entry which is preliminary data.</text>
</comment>
<keyword evidence="8 12" id="KW-0067">ATP-binding</keyword>
<keyword evidence="6 12" id="KW-0347">Helicase</keyword>
<dbReference type="InterPro" id="IPR011545">
    <property type="entry name" value="DEAD/DEAH_box_helicase_dom"/>
</dbReference>
<dbReference type="Gene3D" id="3.40.50.300">
    <property type="entry name" value="P-loop containing nucleotide triphosphate hydrolases"/>
    <property type="match status" value="2"/>
</dbReference>
<dbReference type="GO" id="GO:0016887">
    <property type="term" value="F:ATP hydrolysis activity"/>
    <property type="evidence" value="ECO:0007669"/>
    <property type="project" value="RHEA"/>
</dbReference>
<feature type="binding site" evidence="12">
    <location>
        <position position="471"/>
    </location>
    <ligand>
        <name>Zn(2+)</name>
        <dbReference type="ChEBI" id="CHEBI:29105"/>
        <label>2</label>
    </ligand>
</feature>
<feature type="binding site" evidence="12">
    <location>
        <position position="444"/>
    </location>
    <ligand>
        <name>Zn(2+)</name>
        <dbReference type="ChEBI" id="CHEBI:29105"/>
        <label>1</label>
    </ligand>
</feature>
<dbReference type="PANTHER" id="PTHR30580">
    <property type="entry name" value="PRIMOSOMAL PROTEIN N"/>
    <property type="match status" value="1"/>
</dbReference>
<keyword evidence="5 12" id="KW-0378">Hydrolase</keyword>
<keyword evidence="9 12" id="KW-0238">DNA-binding</keyword>
<comment type="cofactor">
    <cofactor evidence="12">
        <name>Zn(2+)</name>
        <dbReference type="ChEBI" id="CHEBI:29105"/>
    </cofactor>
    <text evidence="12">Binds 2 zinc ions per subunit.</text>
</comment>
<dbReference type="PROSITE" id="PS51192">
    <property type="entry name" value="HELICASE_ATP_BIND_1"/>
    <property type="match status" value="1"/>
</dbReference>
<dbReference type="InterPro" id="IPR040498">
    <property type="entry name" value="PriA_CRR"/>
</dbReference>
<dbReference type="FunFam" id="3.40.50.300:FF:000489">
    <property type="entry name" value="Primosome assembly protein PriA"/>
    <property type="match status" value="1"/>
</dbReference>
<dbReference type="InterPro" id="IPR041236">
    <property type="entry name" value="PriA_C"/>
</dbReference>
<comment type="similarity">
    <text evidence="12">Belongs to the helicase family. PriA subfamily.</text>
</comment>
<feature type="binding site" evidence="12">
    <location>
        <position position="481"/>
    </location>
    <ligand>
        <name>Zn(2+)</name>
        <dbReference type="ChEBI" id="CHEBI:29105"/>
        <label>1</label>
    </ligand>
</feature>
<dbReference type="Proteomes" id="UP000070226">
    <property type="component" value="Unassembled WGS sequence"/>
</dbReference>
<keyword evidence="10 12" id="KW-0413">Isomerase</keyword>
<dbReference type="AlphaFoldDB" id="A0A133S5A2"/>
<dbReference type="InterPro" id="IPR041222">
    <property type="entry name" value="PriA_3primeBD"/>
</dbReference>
<evidence type="ECO:0000256" key="6">
    <source>
        <dbReference type="ARBA" id="ARBA00022806"/>
    </source>
</evidence>
<evidence type="ECO:0000256" key="4">
    <source>
        <dbReference type="ARBA" id="ARBA00022741"/>
    </source>
</evidence>
<dbReference type="EC" id="5.6.2.4" evidence="12"/>
<dbReference type="SMART" id="SM00490">
    <property type="entry name" value="HELICc"/>
    <property type="match status" value="1"/>
</dbReference>
<dbReference type="Pfam" id="PF18074">
    <property type="entry name" value="PriA_C"/>
    <property type="match status" value="1"/>
</dbReference>
<keyword evidence="2 12" id="KW-0235">DNA replication</keyword>
<evidence type="ECO:0000259" key="13">
    <source>
        <dbReference type="PROSITE" id="PS51192"/>
    </source>
</evidence>
<dbReference type="Pfam" id="PF18319">
    <property type="entry name" value="Zn_ribbon_PriA"/>
    <property type="match status" value="1"/>
</dbReference>
<dbReference type="PROSITE" id="PS51194">
    <property type="entry name" value="HELICASE_CTER"/>
    <property type="match status" value="1"/>
</dbReference>
<dbReference type="PANTHER" id="PTHR30580:SF0">
    <property type="entry name" value="PRIMOSOMAL PROTEIN N"/>
    <property type="match status" value="1"/>
</dbReference>
<dbReference type="CDD" id="cd18804">
    <property type="entry name" value="SF2_C_priA"/>
    <property type="match status" value="1"/>
</dbReference>
<dbReference type="Pfam" id="PF00271">
    <property type="entry name" value="Helicase_C"/>
    <property type="match status" value="1"/>
</dbReference>
<evidence type="ECO:0000313" key="15">
    <source>
        <dbReference type="EMBL" id="KXA64712.1"/>
    </source>
</evidence>
<feature type="domain" description="Helicase C-terminal" evidence="14">
    <location>
        <begin position="476"/>
        <end position="661"/>
    </location>
</feature>
<organism evidence="15">
    <name type="scientific">Veillonella atypica</name>
    <dbReference type="NCBI Taxonomy" id="39777"/>
    <lineage>
        <taxon>Bacteria</taxon>
        <taxon>Bacillati</taxon>
        <taxon>Bacillota</taxon>
        <taxon>Negativicutes</taxon>
        <taxon>Veillonellales</taxon>
        <taxon>Veillonellaceae</taxon>
        <taxon>Veillonella</taxon>
    </lineage>
</organism>
<feature type="binding site" evidence="12">
    <location>
        <position position="453"/>
    </location>
    <ligand>
        <name>Zn(2+)</name>
        <dbReference type="ChEBI" id="CHEBI:29105"/>
        <label>2</label>
    </ligand>
</feature>
<dbReference type="GO" id="GO:0043138">
    <property type="term" value="F:3'-5' DNA helicase activity"/>
    <property type="evidence" value="ECO:0007669"/>
    <property type="project" value="UniProtKB-EC"/>
</dbReference>
<dbReference type="HAMAP" id="MF_00983">
    <property type="entry name" value="PriA"/>
    <property type="match status" value="1"/>
</dbReference>
<dbReference type="GO" id="GO:0006269">
    <property type="term" value="P:DNA replication, synthesis of primer"/>
    <property type="evidence" value="ECO:0007669"/>
    <property type="project" value="UniProtKB-KW"/>
</dbReference>
<dbReference type="GO" id="GO:0003677">
    <property type="term" value="F:DNA binding"/>
    <property type="evidence" value="ECO:0007669"/>
    <property type="project" value="UniProtKB-UniRule"/>
</dbReference>
<evidence type="ECO:0000256" key="8">
    <source>
        <dbReference type="ARBA" id="ARBA00022840"/>
    </source>
</evidence>
<feature type="binding site" evidence="12">
    <location>
        <position position="468"/>
    </location>
    <ligand>
        <name>Zn(2+)</name>
        <dbReference type="ChEBI" id="CHEBI:29105"/>
        <label>2</label>
    </ligand>
</feature>
<accession>A0A133S5A2</accession>
<dbReference type="GO" id="GO:1990077">
    <property type="term" value="C:primosome complex"/>
    <property type="evidence" value="ECO:0007669"/>
    <property type="project" value="UniProtKB-UniRule"/>
</dbReference>
<dbReference type="CDD" id="cd17929">
    <property type="entry name" value="DEXHc_priA"/>
    <property type="match status" value="1"/>
</dbReference>
<dbReference type="GO" id="GO:0006310">
    <property type="term" value="P:DNA recombination"/>
    <property type="evidence" value="ECO:0007669"/>
    <property type="project" value="InterPro"/>
</dbReference>
<comment type="function">
    <text evidence="12">Initiates the restart of stalled replication forks, which reloads the replicative helicase on sites other than the origin of replication. Recognizes and binds to abandoned replication forks and remodels them to uncover a helicase loading site. Promotes assembly of the primosome at these replication forks.</text>
</comment>
<feature type="domain" description="Helicase ATP-binding" evidence="13">
    <location>
        <begin position="213"/>
        <end position="379"/>
    </location>
</feature>
<dbReference type="GO" id="GO:0006302">
    <property type="term" value="P:double-strand break repair"/>
    <property type="evidence" value="ECO:0007669"/>
    <property type="project" value="InterPro"/>
</dbReference>
<evidence type="ECO:0000256" key="2">
    <source>
        <dbReference type="ARBA" id="ARBA00022705"/>
    </source>
</evidence>
<dbReference type="NCBIfam" id="TIGR00595">
    <property type="entry name" value="priA"/>
    <property type="match status" value="1"/>
</dbReference>
<keyword evidence="4 12" id="KW-0547">Nucleotide-binding</keyword>
<dbReference type="InterPro" id="IPR014001">
    <property type="entry name" value="Helicase_ATP-bd"/>
</dbReference>
<dbReference type="InterPro" id="IPR042115">
    <property type="entry name" value="PriA_3primeBD_sf"/>
</dbReference>
<dbReference type="PATRIC" id="fig|39777.7.peg.823"/>
<dbReference type="Pfam" id="PF17764">
    <property type="entry name" value="PriA_3primeBD"/>
    <property type="match status" value="1"/>
</dbReference>
<comment type="catalytic activity">
    <reaction evidence="11 12">
        <text>ATP + H2O = ADP + phosphate + H(+)</text>
        <dbReference type="Rhea" id="RHEA:13065"/>
        <dbReference type="ChEBI" id="CHEBI:15377"/>
        <dbReference type="ChEBI" id="CHEBI:15378"/>
        <dbReference type="ChEBI" id="CHEBI:30616"/>
        <dbReference type="ChEBI" id="CHEBI:43474"/>
        <dbReference type="ChEBI" id="CHEBI:456216"/>
        <dbReference type="EC" id="5.6.2.4"/>
    </reaction>
</comment>
<dbReference type="SUPFAM" id="SSF52540">
    <property type="entry name" value="P-loop containing nucleoside triphosphate hydrolases"/>
    <property type="match status" value="1"/>
</dbReference>
<dbReference type="GO" id="GO:0006270">
    <property type="term" value="P:DNA replication initiation"/>
    <property type="evidence" value="ECO:0007669"/>
    <property type="project" value="TreeGrafter"/>
</dbReference>
<dbReference type="RefSeq" id="WP_060807475.1">
    <property type="nucleotide sequence ID" value="NZ_JAWQCS010000003.1"/>
</dbReference>
<evidence type="ECO:0000256" key="12">
    <source>
        <dbReference type="HAMAP-Rule" id="MF_00983"/>
    </source>
</evidence>
<feature type="binding site" evidence="12">
    <location>
        <position position="441"/>
    </location>
    <ligand>
        <name>Zn(2+)</name>
        <dbReference type="ChEBI" id="CHEBI:29105"/>
        <label>1</label>
    </ligand>
</feature>
<evidence type="ECO:0000313" key="16">
    <source>
        <dbReference type="Proteomes" id="UP000070226"/>
    </source>
</evidence>
<reference evidence="15 16" key="1">
    <citation type="submission" date="2016-01" db="EMBL/GenBank/DDBJ databases">
        <authorList>
            <person name="Oliw E.H."/>
        </authorList>
    </citation>
    <scope>NUCLEOTIDE SEQUENCE [LARGE SCALE GENOMIC DNA]</scope>
    <source>
        <strain evidence="15 16">CMW7756B</strain>
    </source>
</reference>
<feature type="binding site" evidence="12">
    <location>
        <position position="484"/>
    </location>
    <ligand>
        <name>Zn(2+)</name>
        <dbReference type="ChEBI" id="CHEBI:29105"/>
        <label>1</label>
    </ligand>
</feature>
<evidence type="ECO:0000259" key="14">
    <source>
        <dbReference type="PROSITE" id="PS51194"/>
    </source>
</evidence>
<proteinExistence type="inferred from homology"/>
<keyword evidence="1 12" id="KW-0639">Primosome</keyword>
<dbReference type="Pfam" id="PF00270">
    <property type="entry name" value="DEAD"/>
    <property type="match status" value="1"/>
</dbReference>
<dbReference type="STRING" id="39777.B7L28_04100"/>
<evidence type="ECO:0000256" key="10">
    <source>
        <dbReference type="ARBA" id="ARBA00023235"/>
    </source>
</evidence>
<evidence type="ECO:0000256" key="7">
    <source>
        <dbReference type="ARBA" id="ARBA00022833"/>
    </source>
</evidence>
<comment type="catalytic activity">
    <reaction evidence="12">
        <text>Couples ATP hydrolysis with the unwinding of duplex DNA by translocating in the 3'-5' direction.</text>
        <dbReference type="EC" id="5.6.2.4"/>
    </reaction>
</comment>
<protein>
    <recommendedName>
        <fullName evidence="12">Replication restart protein PriA</fullName>
    </recommendedName>
    <alternativeName>
        <fullName evidence="12">ATP-dependent DNA helicase PriA</fullName>
        <ecNumber evidence="12">5.6.2.4</ecNumber>
    </alternativeName>
    <alternativeName>
        <fullName evidence="12">DNA 3'-5' helicase PriA</fullName>
    </alternativeName>
</protein>
<evidence type="ECO:0000256" key="3">
    <source>
        <dbReference type="ARBA" id="ARBA00022723"/>
    </source>
</evidence>
<comment type="subunit">
    <text evidence="12">Component of the replication restart primosome.</text>
</comment>
<dbReference type="InterPro" id="IPR001650">
    <property type="entry name" value="Helicase_C-like"/>
</dbReference>
<dbReference type="Gene3D" id="3.40.1440.60">
    <property type="entry name" value="PriA, 3(prime) DNA-binding domain"/>
    <property type="match status" value="1"/>
</dbReference>
<gene>
    <name evidence="12" type="primary">priA</name>
    <name evidence="15" type="ORF">HMPREF3233_00837</name>
</gene>
<evidence type="ECO:0000256" key="1">
    <source>
        <dbReference type="ARBA" id="ARBA00022515"/>
    </source>
</evidence>
<name>A0A133S5A2_9FIRM</name>
<dbReference type="SMART" id="SM00487">
    <property type="entry name" value="DEXDc"/>
    <property type="match status" value="1"/>
</dbReference>
<dbReference type="GO" id="GO:0005524">
    <property type="term" value="F:ATP binding"/>
    <property type="evidence" value="ECO:0007669"/>
    <property type="project" value="UniProtKB-UniRule"/>
</dbReference>
<evidence type="ECO:0000256" key="5">
    <source>
        <dbReference type="ARBA" id="ARBA00022801"/>
    </source>
</evidence>
<dbReference type="EMBL" id="LRQT01000020">
    <property type="protein sequence ID" value="KXA64712.1"/>
    <property type="molecule type" value="Genomic_DNA"/>
</dbReference>
<evidence type="ECO:0000256" key="9">
    <source>
        <dbReference type="ARBA" id="ARBA00023125"/>
    </source>
</evidence>
<keyword evidence="3 12" id="KW-0479">Metal-binding</keyword>
<evidence type="ECO:0000256" key="11">
    <source>
        <dbReference type="ARBA" id="ARBA00048988"/>
    </source>
</evidence>
<feature type="binding site" evidence="12">
    <location>
        <position position="450"/>
    </location>
    <ligand>
        <name>Zn(2+)</name>
        <dbReference type="ChEBI" id="CHEBI:29105"/>
        <label>2</label>
    </ligand>
</feature>
<keyword evidence="7 12" id="KW-0862">Zinc</keyword>
<dbReference type="GO" id="GO:0008270">
    <property type="term" value="F:zinc ion binding"/>
    <property type="evidence" value="ECO:0007669"/>
    <property type="project" value="UniProtKB-UniRule"/>
</dbReference>
<dbReference type="InterPro" id="IPR027417">
    <property type="entry name" value="P-loop_NTPase"/>
</dbReference>